<dbReference type="Pfam" id="PF02321">
    <property type="entry name" value="OEP"/>
    <property type="match status" value="2"/>
</dbReference>
<evidence type="ECO:0000256" key="7">
    <source>
        <dbReference type="ARBA" id="ARBA00023237"/>
    </source>
</evidence>
<evidence type="ECO:0000256" key="4">
    <source>
        <dbReference type="ARBA" id="ARBA00022452"/>
    </source>
</evidence>
<sequence>MFSFNKKSIIGSMLLVVWLGSIVTVFGQTTPSYFSLPQLTDSALHFYPSVMSKQALVASARAGIMDAKHAALPSLDVHDQVTTSTANGVTGTFLPLGIAIPTAGGITANNNWQPAAGNIGLIYSQYELYNFGLNKARVMDAIANARFAESDYAKETYLLKLNVANYYLALLKNIQQLGVEQDNVRRYETLFTVIRAQAASGLKPGVDSSLAKAELAKARINYNNQSDLVLRLREQLSMLTGISIDRLNVDTAVGRFNDLIIQNNFSSEVDTLNNPLVDYYRQIKNRYIAQGKLIQKTYQPKIYLAGGFWGRGSSIDYQDQYKAFASGLGYQRFNYSVGLAFTYNLFDGIHRKDQMTVNKFATQSSDYDLQEQKLYLSNSYQKAMASIDIIQKNLLEIPIQLQSARDAYHQKVAQYNAGLINLIDLTNSAFVLYRSQTDYIQTITNWLQANLDKSAAAGTIDSFIQTIK</sequence>
<evidence type="ECO:0000256" key="3">
    <source>
        <dbReference type="ARBA" id="ARBA00022448"/>
    </source>
</evidence>
<dbReference type="InterPro" id="IPR051906">
    <property type="entry name" value="TolC-like"/>
</dbReference>
<dbReference type="GO" id="GO:0015562">
    <property type="term" value="F:efflux transmembrane transporter activity"/>
    <property type="evidence" value="ECO:0007669"/>
    <property type="project" value="InterPro"/>
</dbReference>
<dbReference type="Gene3D" id="1.20.1600.10">
    <property type="entry name" value="Outer membrane efflux proteins (OEP)"/>
    <property type="match status" value="1"/>
</dbReference>
<keyword evidence="3" id="KW-0813">Transport</keyword>
<comment type="subcellular location">
    <subcellularLocation>
        <location evidence="1">Cell outer membrane</location>
    </subcellularLocation>
</comment>
<dbReference type="PANTHER" id="PTHR30026:SF20">
    <property type="entry name" value="OUTER MEMBRANE PROTEIN TOLC"/>
    <property type="match status" value="1"/>
</dbReference>
<evidence type="ECO:0000313" key="8">
    <source>
        <dbReference type="EMBL" id="PZX64719.1"/>
    </source>
</evidence>
<dbReference type="GO" id="GO:1990281">
    <property type="term" value="C:efflux pump complex"/>
    <property type="evidence" value="ECO:0007669"/>
    <property type="project" value="TreeGrafter"/>
</dbReference>
<keyword evidence="5" id="KW-0812">Transmembrane</keyword>
<dbReference type="PANTHER" id="PTHR30026">
    <property type="entry name" value="OUTER MEMBRANE PROTEIN TOLC"/>
    <property type="match status" value="1"/>
</dbReference>
<accession>A0A2W7SCD0</accession>
<dbReference type="Proteomes" id="UP000249720">
    <property type="component" value="Unassembled WGS sequence"/>
</dbReference>
<reference evidence="8 9" key="1">
    <citation type="submission" date="2018-06" db="EMBL/GenBank/DDBJ databases">
        <title>Genomic Encyclopedia of Archaeal and Bacterial Type Strains, Phase II (KMG-II): from individual species to whole genera.</title>
        <authorList>
            <person name="Goeker M."/>
        </authorList>
    </citation>
    <scope>NUCLEOTIDE SEQUENCE [LARGE SCALE GENOMIC DNA]</scope>
    <source>
        <strain evidence="8 9">DSM 23241</strain>
    </source>
</reference>
<dbReference type="GO" id="GO:0009279">
    <property type="term" value="C:cell outer membrane"/>
    <property type="evidence" value="ECO:0007669"/>
    <property type="project" value="UniProtKB-SubCell"/>
</dbReference>
<dbReference type="EMBL" id="QKZV01000002">
    <property type="protein sequence ID" value="PZX64719.1"/>
    <property type="molecule type" value="Genomic_DNA"/>
</dbReference>
<evidence type="ECO:0000256" key="1">
    <source>
        <dbReference type="ARBA" id="ARBA00004442"/>
    </source>
</evidence>
<keyword evidence="4" id="KW-1134">Transmembrane beta strand</keyword>
<protein>
    <submittedName>
        <fullName evidence="8">Outer membrane protein TolC</fullName>
    </submittedName>
</protein>
<evidence type="ECO:0000256" key="2">
    <source>
        <dbReference type="ARBA" id="ARBA00007613"/>
    </source>
</evidence>
<organism evidence="8 9">
    <name type="scientific">Hydrotalea sandarakina</name>
    <dbReference type="NCBI Taxonomy" id="1004304"/>
    <lineage>
        <taxon>Bacteria</taxon>
        <taxon>Pseudomonadati</taxon>
        <taxon>Bacteroidota</taxon>
        <taxon>Chitinophagia</taxon>
        <taxon>Chitinophagales</taxon>
        <taxon>Chitinophagaceae</taxon>
        <taxon>Hydrotalea</taxon>
    </lineage>
</organism>
<keyword evidence="7" id="KW-0998">Cell outer membrane</keyword>
<keyword evidence="6" id="KW-0472">Membrane</keyword>
<dbReference type="InterPro" id="IPR003423">
    <property type="entry name" value="OMP_efflux"/>
</dbReference>
<dbReference type="AlphaFoldDB" id="A0A2W7SCD0"/>
<proteinExistence type="inferred from homology"/>
<dbReference type="SUPFAM" id="SSF56954">
    <property type="entry name" value="Outer membrane efflux proteins (OEP)"/>
    <property type="match status" value="1"/>
</dbReference>
<gene>
    <name evidence="8" type="ORF">LX80_00920</name>
</gene>
<name>A0A2W7SCD0_9BACT</name>
<evidence type="ECO:0000256" key="5">
    <source>
        <dbReference type="ARBA" id="ARBA00022692"/>
    </source>
</evidence>
<comment type="similarity">
    <text evidence="2">Belongs to the outer membrane factor (OMF) (TC 1.B.17) family.</text>
</comment>
<keyword evidence="9" id="KW-1185">Reference proteome</keyword>
<dbReference type="GO" id="GO:0015288">
    <property type="term" value="F:porin activity"/>
    <property type="evidence" value="ECO:0007669"/>
    <property type="project" value="TreeGrafter"/>
</dbReference>
<comment type="caution">
    <text evidence="8">The sequence shown here is derived from an EMBL/GenBank/DDBJ whole genome shotgun (WGS) entry which is preliminary data.</text>
</comment>
<dbReference type="OrthoDB" id="654853at2"/>
<evidence type="ECO:0000256" key="6">
    <source>
        <dbReference type="ARBA" id="ARBA00023136"/>
    </source>
</evidence>
<evidence type="ECO:0000313" key="9">
    <source>
        <dbReference type="Proteomes" id="UP000249720"/>
    </source>
</evidence>